<reference evidence="1 2" key="1">
    <citation type="submission" date="2014-04" db="EMBL/GenBank/DDBJ databases">
        <authorList>
            <consortium name="DOE Joint Genome Institute"/>
            <person name="Kuo A."/>
            <person name="Ruytinx J."/>
            <person name="Rineau F."/>
            <person name="Colpaert J."/>
            <person name="Kohler A."/>
            <person name="Nagy L.G."/>
            <person name="Floudas D."/>
            <person name="Copeland A."/>
            <person name="Barry K.W."/>
            <person name="Cichocki N."/>
            <person name="Veneault-Fourrey C."/>
            <person name="LaButti K."/>
            <person name="Lindquist E.A."/>
            <person name="Lipzen A."/>
            <person name="Lundell T."/>
            <person name="Morin E."/>
            <person name="Murat C."/>
            <person name="Sun H."/>
            <person name="Tunlid A."/>
            <person name="Henrissat B."/>
            <person name="Grigoriev I.V."/>
            <person name="Hibbett D.S."/>
            <person name="Martin F."/>
            <person name="Nordberg H.P."/>
            <person name="Cantor M.N."/>
            <person name="Hua S.X."/>
        </authorList>
    </citation>
    <scope>NUCLEOTIDE SEQUENCE [LARGE SCALE GENOMIC DNA]</scope>
    <source>
        <strain evidence="1 2">UH-Slu-Lm8-n1</strain>
    </source>
</reference>
<dbReference type="AlphaFoldDB" id="A0A0D0ASH2"/>
<name>A0A0D0ASH2_9AGAM</name>
<feature type="non-terminal residue" evidence="1">
    <location>
        <position position="1"/>
    </location>
</feature>
<dbReference type="OrthoDB" id="2669721at2759"/>
<proteinExistence type="predicted"/>
<evidence type="ECO:0000313" key="1">
    <source>
        <dbReference type="EMBL" id="KIK34908.1"/>
    </source>
</evidence>
<dbReference type="InParanoid" id="A0A0D0ASH2"/>
<gene>
    <name evidence="1" type="ORF">CY34DRAFT_30479</name>
</gene>
<dbReference type="EMBL" id="KN835688">
    <property type="protein sequence ID" value="KIK34908.1"/>
    <property type="molecule type" value="Genomic_DNA"/>
</dbReference>
<dbReference type="STRING" id="930992.A0A0D0ASH2"/>
<keyword evidence="2" id="KW-1185">Reference proteome</keyword>
<evidence type="ECO:0000313" key="2">
    <source>
        <dbReference type="Proteomes" id="UP000054485"/>
    </source>
</evidence>
<feature type="non-terminal residue" evidence="1">
    <location>
        <position position="154"/>
    </location>
</feature>
<sequence length="154" mass="17025">YLSNPFLALGTADGPGLAYLDGLVGHHGKNGCRLYCGLKGRHKEGCPHYYPMLLKPPNFNVAGCDHPDVNVNNVRKCSSDEYWKNLTYVLLAPTDAEYKRRRLATGISKPTIFLGFNESHVLGVPKCFGSDMMHLLALNIPDLIIPLWCGTFSC</sequence>
<accession>A0A0D0ASH2</accession>
<dbReference type="Proteomes" id="UP000054485">
    <property type="component" value="Unassembled WGS sequence"/>
</dbReference>
<organism evidence="1 2">
    <name type="scientific">Suillus luteus UH-Slu-Lm8-n1</name>
    <dbReference type="NCBI Taxonomy" id="930992"/>
    <lineage>
        <taxon>Eukaryota</taxon>
        <taxon>Fungi</taxon>
        <taxon>Dikarya</taxon>
        <taxon>Basidiomycota</taxon>
        <taxon>Agaricomycotina</taxon>
        <taxon>Agaricomycetes</taxon>
        <taxon>Agaricomycetidae</taxon>
        <taxon>Boletales</taxon>
        <taxon>Suillineae</taxon>
        <taxon>Suillaceae</taxon>
        <taxon>Suillus</taxon>
    </lineage>
</organism>
<dbReference type="HOGENOM" id="CLU_149057_0_0_1"/>
<protein>
    <submittedName>
        <fullName evidence="1">Uncharacterized protein</fullName>
    </submittedName>
</protein>
<reference evidence="2" key="2">
    <citation type="submission" date="2015-01" db="EMBL/GenBank/DDBJ databases">
        <title>Evolutionary Origins and Diversification of the Mycorrhizal Mutualists.</title>
        <authorList>
            <consortium name="DOE Joint Genome Institute"/>
            <consortium name="Mycorrhizal Genomics Consortium"/>
            <person name="Kohler A."/>
            <person name="Kuo A."/>
            <person name="Nagy L.G."/>
            <person name="Floudas D."/>
            <person name="Copeland A."/>
            <person name="Barry K.W."/>
            <person name="Cichocki N."/>
            <person name="Veneault-Fourrey C."/>
            <person name="LaButti K."/>
            <person name="Lindquist E.A."/>
            <person name="Lipzen A."/>
            <person name="Lundell T."/>
            <person name="Morin E."/>
            <person name="Murat C."/>
            <person name="Riley R."/>
            <person name="Ohm R."/>
            <person name="Sun H."/>
            <person name="Tunlid A."/>
            <person name="Henrissat B."/>
            <person name="Grigoriev I.V."/>
            <person name="Hibbett D.S."/>
            <person name="Martin F."/>
        </authorList>
    </citation>
    <scope>NUCLEOTIDE SEQUENCE [LARGE SCALE GENOMIC DNA]</scope>
    <source>
        <strain evidence="2">UH-Slu-Lm8-n1</strain>
    </source>
</reference>